<keyword evidence="4" id="KW-1185">Reference proteome</keyword>
<feature type="compositionally biased region" description="Low complexity" evidence="1">
    <location>
        <begin position="188"/>
        <end position="211"/>
    </location>
</feature>
<dbReference type="EMBL" id="JAAAUY010000062">
    <property type="protein sequence ID" value="KAF9336376.1"/>
    <property type="molecule type" value="Genomic_DNA"/>
</dbReference>
<feature type="compositionally biased region" description="Pro residues" evidence="1">
    <location>
        <begin position="76"/>
        <end position="90"/>
    </location>
</feature>
<feature type="compositionally biased region" description="Acidic residues" evidence="1">
    <location>
        <begin position="109"/>
        <end position="124"/>
    </location>
</feature>
<name>A0A9P5SQW7_9FUNG</name>
<evidence type="ECO:0000256" key="2">
    <source>
        <dbReference type="SAM" id="Phobius"/>
    </source>
</evidence>
<evidence type="ECO:0000313" key="4">
    <source>
        <dbReference type="Proteomes" id="UP000696485"/>
    </source>
</evidence>
<comment type="caution">
    <text evidence="3">The sequence shown here is derived from an EMBL/GenBank/DDBJ whole genome shotgun (WGS) entry which is preliminary data.</text>
</comment>
<feature type="transmembrane region" description="Helical" evidence="2">
    <location>
        <begin position="37"/>
        <end position="58"/>
    </location>
</feature>
<sequence length="772" mass="85883">MAVKQYNNAGKIPLLPLQQPASSSHPRGTTSLSYKKTAFLLVAITSALLLVNTFSIQFSPSSSTPSAQPATSQAPLSPPSSSPSPSPTGSPQPSVNYSPEHTVHPYNEEEHDESAPSEDDDDDERWQFTDDNTNENEDGDENDENNSDEFFQEEDEPQSSPSSMHDSPNNHDAPPDVISPQCPSLALSTSTSFDSPSFTSSSTAFSSPTSPALNPDEVSCRPIPSLLKEYTLAFCISSHDCSQGFIQIVHTVPADDSVWKIRPSRNQVHTQYFRDVAGPDDFYFVVQGAQKLALSAHLVSKDLLVNVPGSETVSTAENTLLVYRADFRMTLPGSFQLSGWLTYDKFRSIREDRPGIWPQWRHTALIQPETEVDAMDETPSSGSSTRFTICPACEMDPFVDQVKTYRDNLFEQCDRMAPVRGAYWREDLALKLYPEIDVVNKAPGDGGIAATAAAKAGEPKLTKGWRFVPSGCTMTATPHLPTAPSTNPFHPTCDSIASPTSLLRTPEEDNSAEFPHRRILFTGDSQVRATYNAILNHYRPVDPTRQKFAVHSEILPNEATLALNRTFTGKRKPAADDTKIEMMYKADQFLDDLLVATDDELDRFDTIYINLGQWPASGPVAGGQWSTAQFLERWEAVIIRLNRWKASRKERATEDPASARAAVLNNTGASSRVIWAGQNAFPMRTDPAIRVKGDWRTNARLGYWDDWIEMISQREGGWFRRMNSWQLTFPMLDEIVDRAHYQETDAIDALKLEALYKLDLCSKMAEDQPYSA</sequence>
<accession>A0A9P5SQW7</accession>
<proteinExistence type="predicted"/>
<feature type="region of interest" description="Disordered" evidence="1">
    <location>
        <begin position="59"/>
        <end position="217"/>
    </location>
</feature>
<feature type="compositionally biased region" description="Acidic residues" evidence="1">
    <location>
        <begin position="132"/>
        <end position="157"/>
    </location>
</feature>
<feature type="compositionally biased region" description="Low complexity" evidence="1">
    <location>
        <begin position="59"/>
        <end position="75"/>
    </location>
</feature>
<evidence type="ECO:0000256" key="1">
    <source>
        <dbReference type="SAM" id="MobiDB-lite"/>
    </source>
</evidence>
<evidence type="ECO:0000313" key="3">
    <source>
        <dbReference type="EMBL" id="KAF9336376.1"/>
    </source>
</evidence>
<reference evidence="3" key="1">
    <citation type="journal article" date="2020" name="Fungal Divers.">
        <title>Resolving the Mortierellaceae phylogeny through synthesis of multi-gene phylogenetics and phylogenomics.</title>
        <authorList>
            <person name="Vandepol N."/>
            <person name="Liber J."/>
            <person name="Desiro A."/>
            <person name="Na H."/>
            <person name="Kennedy M."/>
            <person name="Barry K."/>
            <person name="Grigoriev I.V."/>
            <person name="Miller A.N."/>
            <person name="O'Donnell K."/>
            <person name="Stajich J.E."/>
            <person name="Bonito G."/>
        </authorList>
    </citation>
    <scope>NUCLEOTIDE SEQUENCE</scope>
    <source>
        <strain evidence="3">NVP1</strain>
    </source>
</reference>
<organism evidence="3 4">
    <name type="scientific">Podila minutissima</name>
    <dbReference type="NCBI Taxonomy" id="64525"/>
    <lineage>
        <taxon>Eukaryota</taxon>
        <taxon>Fungi</taxon>
        <taxon>Fungi incertae sedis</taxon>
        <taxon>Mucoromycota</taxon>
        <taxon>Mortierellomycotina</taxon>
        <taxon>Mortierellomycetes</taxon>
        <taxon>Mortierellales</taxon>
        <taxon>Mortierellaceae</taxon>
        <taxon>Podila</taxon>
    </lineage>
</organism>
<protein>
    <submittedName>
        <fullName evidence="3">Uncharacterized protein</fullName>
    </submittedName>
</protein>
<keyword evidence="2" id="KW-0472">Membrane</keyword>
<dbReference type="AlphaFoldDB" id="A0A9P5SQW7"/>
<keyword evidence="2" id="KW-0812">Transmembrane</keyword>
<gene>
    <name evidence="3" type="ORF">BG006_008884</name>
</gene>
<dbReference type="Proteomes" id="UP000696485">
    <property type="component" value="Unassembled WGS sequence"/>
</dbReference>
<keyword evidence="2" id="KW-1133">Transmembrane helix</keyword>